<comment type="caution">
    <text evidence="4">The sequence shown here is derived from an EMBL/GenBank/DDBJ whole genome shotgun (WGS) entry which is preliminary data.</text>
</comment>
<proteinExistence type="predicted"/>
<dbReference type="Pfam" id="PF04601">
    <property type="entry name" value="DUF569"/>
    <property type="match status" value="3"/>
</dbReference>
<evidence type="ECO:0000259" key="3">
    <source>
        <dbReference type="Pfam" id="PF22932"/>
    </source>
</evidence>
<dbReference type="InterPro" id="IPR008999">
    <property type="entry name" value="Actin-crosslinking"/>
</dbReference>
<evidence type="ECO:0000256" key="1">
    <source>
        <dbReference type="SAM" id="MobiDB-lite"/>
    </source>
</evidence>
<organism evidence="4 5">
    <name type="scientific">Artemisia annua</name>
    <name type="common">Sweet wormwood</name>
    <dbReference type="NCBI Taxonomy" id="35608"/>
    <lineage>
        <taxon>Eukaryota</taxon>
        <taxon>Viridiplantae</taxon>
        <taxon>Streptophyta</taxon>
        <taxon>Embryophyta</taxon>
        <taxon>Tracheophyta</taxon>
        <taxon>Spermatophyta</taxon>
        <taxon>Magnoliopsida</taxon>
        <taxon>eudicotyledons</taxon>
        <taxon>Gunneridae</taxon>
        <taxon>Pentapetalae</taxon>
        <taxon>asterids</taxon>
        <taxon>campanulids</taxon>
        <taxon>Asterales</taxon>
        <taxon>Asteraceae</taxon>
        <taxon>Asteroideae</taxon>
        <taxon>Anthemideae</taxon>
        <taxon>Artemisiinae</taxon>
        <taxon>Artemisia</taxon>
    </lineage>
</organism>
<dbReference type="EMBL" id="PKPP01001829">
    <property type="protein sequence ID" value="PWA79635.1"/>
    <property type="molecule type" value="Genomic_DNA"/>
</dbReference>
<dbReference type="InterPro" id="IPR054726">
    <property type="entry name" value="Ubiq_DUF569-assoc"/>
</dbReference>
<feature type="domain" description="DUF569" evidence="2">
    <location>
        <begin position="270"/>
        <end position="413"/>
    </location>
</feature>
<accession>A0A2U1P1I6</accession>
<dbReference type="AlphaFoldDB" id="A0A2U1P1I6"/>
<evidence type="ECO:0000313" key="4">
    <source>
        <dbReference type="EMBL" id="PWA79635.1"/>
    </source>
</evidence>
<dbReference type="Proteomes" id="UP000245207">
    <property type="component" value="Unassembled WGS sequence"/>
</dbReference>
<feature type="compositionally biased region" description="Polar residues" evidence="1">
    <location>
        <begin position="439"/>
        <end position="467"/>
    </location>
</feature>
<evidence type="ECO:0000259" key="2">
    <source>
        <dbReference type="Pfam" id="PF04601"/>
    </source>
</evidence>
<feature type="domain" description="DUF569" evidence="2">
    <location>
        <begin position="97"/>
        <end position="235"/>
    </location>
</feature>
<dbReference type="STRING" id="35608.A0A2U1P1I6"/>
<dbReference type="Gene3D" id="2.80.10.50">
    <property type="match status" value="3"/>
</dbReference>
<dbReference type="FunFam" id="2.80.10.50:FF:000067">
    <property type="entry name" value="BnaC05g19630D protein"/>
    <property type="match status" value="2"/>
</dbReference>
<keyword evidence="5" id="KW-1185">Reference proteome</keyword>
<dbReference type="SUPFAM" id="SSF50405">
    <property type="entry name" value="Actin-crosslinking proteins"/>
    <property type="match status" value="3"/>
</dbReference>
<dbReference type="InterPro" id="IPR007679">
    <property type="entry name" value="DUF569"/>
</dbReference>
<evidence type="ECO:0000313" key="5">
    <source>
        <dbReference type="Proteomes" id="UP000245207"/>
    </source>
</evidence>
<dbReference type="Pfam" id="PF22932">
    <property type="entry name" value="Ubiq_DUF_assoc"/>
    <property type="match status" value="1"/>
</dbReference>
<dbReference type="CDD" id="cd23340">
    <property type="entry name" value="beta-trefoil_FSCN_ACP-like"/>
    <property type="match status" value="3"/>
</dbReference>
<gene>
    <name evidence="4" type="ORF">CTI12_AA203550</name>
</gene>
<dbReference type="PANTHER" id="PTHR31205:SF89">
    <property type="entry name" value="DUF569 DOMAIN-CONTAINING PROTEIN"/>
    <property type="match status" value="1"/>
</dbReference>
<name>A0A2U1P1I6_ARTAN</name>
<sequence>MAKDLWGLLASWCLLDIPEVSNIAGWFSWLDASHGSKYARTILEGIVSTMLWSIWKFRIAWIFSMSKPRKADIWDSIVHQSFLWILSRNPKYIFRCKAKVIRLRSHLDKFLVADDDEKTVRQSRNGASVRARWTVEMIEGKNNVIRLKSRSSGKYLTPSSDPFLTGMTGKKVVQDIPANKRDSSMEWEPIKENGLVKLKSKDGKFLRANWGPPPWRNSVTYDLPQRSATRDWVLWGVDVVVVLESQESFASDLSSRSRGSPLASGRQSGMDLFDKAKKVRLQSFHNKYLVADDVEETVRQSRNGTSARARWTVEYLENNPNVIRLKSCHGLYLSATNESFLLGLTGKKVVQYSAQLKPDHTTEWEPVKDGAFHVMLRSCDGKFLRANGGTPPWNNSITHDLPHRTATQNWVLWGVDVVDISLSDTESGMSSLSTVSSTADNYAGSQETGSPRMSSFQQDVGSPSRVSRSFKDKEKKLSSVMECFRKAKTIRLKSYHDKYLLADSDGENVSQDRNSSTNKANWTVEFVNGFDNVIRLKSVHGNYLTASEESKILGVTGQKVVQSLPRKLDSSVEWEPIRDGYFQVRLKTRYGNYLRANGELPPFRSSITHGNPSRHHDWILWDVEIVEAKIEEPPPEIVDADLDASSFRLTTPKAGPTQVKETLRRASVKKEGRMVYYTVMDDDRNVDDDAYEEMSFVSNGRNLEDLTQDLEDLTELEDIIICSRNPLNGKLFPLWLALPPNNTVMHVVVVPSTSKG</sequence>
<reference evidence="4 5" key="1">
    <citation type="journal article" date="2018" name="Mol. Plant">
        <title>The genome of Artemisia annua provides insight into the evolution of Asteraceae family and artemisinin biosynthesis.</title>
        <authorList>
            <person name="Shen Q."/>
            <person name="Zhang L."/>
            <person name="Liao Z."/>
            <person name="Wang S."/>
            <person name="Yan T."/>
            <person name="Shi P."/>
            <person name="Liu M."/>
            <person name="Fu X."/>
            <person name="Pan Q."/>
            <person name="Wang Y."/>
            <person name="Lv Z."/>
            <person name="Lu X."/>
            <person name="Zhang F."/>
            <person name="Jiang W."/>
            <person name="Ma Y."/>
            <person name="Chen M."/>
            <person name="Hao X."/>
            <person name="Li L."/>
            <person name="Tang Y."/>
            <person name="Lv G."/>
            <person name="Zhou Y."/>
            <person name="Sun X."/>
            <person name="Brodelius P.E."/>
            <person name="Rose J.K.C."/>
            <person name="Tang K."/>
        </authorList>
    </citation>
    <scope>NUCLEOTIDE SEQUENCE [LARGE SCALE GENOMIC DNA]</scope>
    <source>
        <strain evidence="5">cv. Huhao1</strain>
        <tissue evidence="4">Leaf</tissue>
    </source>
</reference>
<dbReference type="OrthoDB" id="2432302at2759"/>
<protein>
    <submittedName>
        <fullName evidence="4">Actin cross-linking</fullName>
    </submittedName>
</protein>
<feature type="domain" description="DUF569" evidence="3">
    <location>
        <begin position="672"/>
        <end position="750"/>
    </location>
</feature>
<feature type="region of interest" description="Disordered" evidence="1">
    <location>
        <begin position="432"/>
        <end position="471"/>
    </location>
</feature>
<dbReference type="PANTHER" id="PTHR31205">
    <property type="entry name" value="ACTIN CROSS-LINKING PROTEIN (DUF569)"/>
    <property type="match status" value="1"/>
</dbReference>
<feature type="domain" description="DUF569" evidence="2">
    <location>
        <begin position="481"/>
        <end position="621"/>
    </location>
</feature>